<dbReference type="STRING" id="857293.CAAU_0755"/>
<organism evidence="2 3">
    <name type="scientific">Caloramator australicus RC3</name>
    <dbReference type="NCBI Taxonomy" id="857293"/>
    <lineage>
        <taxon>Bacteria</taxon>
        <taxon>Bacillati</taxon>
        <taxon>Bacillota</taxon>
        <taxon>Clostridia</taxon>
        <taxon>Eubacteriales</taxon>
        <taxon>Clostridiaceae</taxon>
        <taxon>Caloramator</taxon>
    </lineage>
</organism>
<evidence type="ECO:0000259" key="1">
    <source>
        <dbReference type="SMART" id="SM00909"/>
    </source>
</evidence>
<keyword evidence="3" id="KW-1185">Reference proteome</keyword>
<dbReference type="Pfam" id="PF10646">
    <property type="entry name" value="Germane"/>
    <property type="match status" value="1"/>
</dbReference>
<dbReference type="PROSITE" id="PS51257">
    <property type="entry name" value="PROKAR_LIPOPROTEIN"/>
    <property type="match status" value="1"/>
</dbReference>
<sequence>MKRILATLLCFLLLLGCKKQEVKVEDISIEQKKQMVNIILFFSDQQGKYLVPEEKKVAFDTSLERTILKELIKGSNKGYKNTIPKGTKIISLTKKDDTLIVNLSKEFIKNHPGGADNERMTVFSIVNSLTEIPGIRKVKIEVEGKTYNTLKGNIAINAPLARNRNLFNRDKKSPPNEILKRQMTLEKQGRWLDAYLLMSDDENNTYRKYYDDYVKEMEETKSLGFLQVDFVVGGYTLDPSKKKARVKVNFYEIDTSGKKVLGKDLFFTCVNIDGAWMVDWLTAQ</sequence>
<evidence type="ECO:0000313" key="2">
    <source>
        <dbReference type="EMBL" id="CCJ32839.1"/>
    </source>
</evidence>
<reference evidence="2 3" key="1">
    <citation type="journal article" date="2011" name="J. Bacteriol.">
        <title>Draft genome sequence of Caloramator australicus strain RC3T, a thermoanaerobe from the Great Artesian Basin of Australia.</title>
        <authorList>
            <person name="Ogg C.D."/>
            <person name="Patel B.K.C."/>
        </authorList>
    </citation>
    <scope>NUCLEOTIDE SEQUENCE [LARGE SCALE GENOMIC DNA]</scope>
    <source>
        <strain evidence="2 3">RC3</strain>
    </source>
</reference>
<protein>
    <recommendedName>
        <fullName evidence="1">GerMN domain-containing protein</fullName>
    </recommendedName>
</protein>
<accession>I7K5L8</accession>
<evidence type="ECO:0000313" key="3">
    <source>
        <dbReference type="Proteomes" id="UP000007652"/>
    </source>
</evidence>
<dbReference type="RefSeq" id="WP_008908115.1">
    <property type="nucleotide sequence ID" value="NZ_CAKP01000036.1"/>
</dbReference>
<dbReference type="EMBL" id="CAKP01000036">
    <property type="protein sequence ID" value="CCJ32839.1"/>
    <property type="molecule type" value="Genomic_DNA"/>
</dbReference>
<proteinExistence type="predicted"/>
<feature type="domain" description="GerMN" evidence="1">
    <location>
        <begin position="64"/>
        <end position="151"/>
    </location>
</feature>
<dbReference type="Proteomes" id="UP000007652">
    <property type="component" value="Unassembled WGS sequence"/>
</dbReference>
<dbReference type="SMART" id="SM00909">
    <property type="entry name" value="Germane"/>
    <property type="match status" value="1"/>
</dbReference>
<dbReference type="InterPro" id="IPR019606">
    <property type="entry name" value="GerMN"/>
</dbReference>
<gene>
    <name evidence="2" type="ORF">CAAU_0755</name>
</gene>
<dbReference type="AlphaFoldDB" id="I7K5L8"/>
<comment type="caution">
    <text evidence="2">The sequence shown here is derived from an EMBL/GenBank/DDBJ whole genome shotgun (WGS) entry which is preliminary data.</text>
</comment>
<name>I7K5L8_9CLOT</name>
<dbReference type="OrthoDB" id="9809406at2"/>
<dbReference type="eggNOG" id="COG5401">
    <property type="taxonomic scope" value="Bacteria"/>
</dbReference>